<sequence length="293" mass="32307">MGSNSNTTHVNSLLLPEIGPDGLMREAPVIAYTEKLIAEEQLQLKKKLGFHSGPELINHLLFFCIVEKECKAHFFVIFPTRYIEENYLKIRDVERELANLSLEMKLTAGPKKAALEHMRKKIELSTESIRVAKMKEEQARKVWEAALQAVKDEEAIKQNLCEDLNNLVQESSNTQFARLEELKRRIENLNPSRSSTSVPYDVKPVGPAQISPVQDASSVPSTLATARTESTTNHGNGGNAGVINGHSTQPSAESEGREKKKIQIQGRVKGIGAVPKGRGPGWTGAGFDVDGKN</sequence>
<dbReference type="AlphaFoldDB" id="A0AAV6J2D4"/>
<evidence type="ECO:0000256" key="1">
    <source>
        <dbReference type="SAM" id="MobiDB-lite"/>
    </source>
</evidence>
<feature type="region of interest" description="Disordered" evidence="1">
    <location>
        <begin position="206"/>
        <end position="293"/>
    </location>
</feature>
<evidence type="ECO:0000313" key="2">
    <source>
        <dbReference type="EMBL" id="KAG5533739.1"/>
    </source>
</evidence>
<gene>
    <name evidence="2" type="ORF">RHGRI_027804</name>
</gene>
<name>A0AAV6J2D4_9ERIC</name>
<dbReference type="PANTHER" id="PTHR35315:SF1">
    <property type="entry name" value="RAB6-INTERACTING GOLGIN"/>
    <property type="match status" value="1"/>
</dbReference>
<proteinExistence type="predicted"/>
<organism evidence="2 3">
    <name type="scientific">Rhododendron griersonianum</name>
    <dbReference type="NCBI Taxonomy" id="479676"/>
    <lineage>
        <taxon>Eukaryota</taxon>
        <taxon>Viridiplantae</taxon>
        <taxon>Streptophyta</taxon>
        <taxon>Embryophyta</taxon>
        <taxon>Tracheophyta</taxon>
        <taxon>Spermatophyta</taxon>
        <taxon>Magnoliopsida</taxon>
        <taxon>eudicotyledons</taxon>
        <taxon>Gunneridae</taxon>
        <taxon>Pentapetalae</taxon>
        <taxon>asterids</taxon>
        <taxon>Ericales</taxon>
        <taxon>Ericaceae</taxon>
        <taxon>Ericoideae</taxon>
        <taxon>Rhodoreae</taxon>
        <taxon>Rhododendron</taxon>
    </lineage>
</organism>
<dbReference type="Proteomes" id="UP000823749">
    <property type="component" value="Chromosome 9"/>
</dbReference>
<feature type="compositionally biased region" description="Polar residues" evidence="1">
    <location>
        <begin position="211"/>
        <end position="234"/>
    </location>
</feature>
<protein>
    <recommendedName>
        <fullName evidence="4">RAB6-interacting golgin</fullName>
    </recommendedName>
</protein>
<dbReference type="PANTHER" id="PTHR35315">
    <property type="entry name" value="ACI13"/>
    <property type="match status" value="1"/>
</dbReference>
<keyword evidence="3" id="KW-1185">Reference proteome</keyword>
<comment type="caution">
    <text evidence="2">The sequence shown here is derived from an EMBL/GenBank/DDBJ whole genome shotgun (WGS) entry which is preliminary data.</text>
</comment>
<evidence type="ECO:0000313" key="3">
    <source>
        <dbReference type="Proteomes" id="UP000823749"/>
    </source>
</evidence>
<reference evidence="2" key="1">
    <citation type="submission" date="2020-08" db="EMBL/GenBank/DDBJ databases">
        <title>Plant Genome Project.</title>
        <authorList>
            <person name="Zhang R.-G."/>
        </authorList>
    </citation>
    <scope>NUCLEOTIDE SEQUENCE</scope>
    <source>
        <strain evidence="2">WSP0</strain>
        <tissue evidence="2">Leaf</tissue>
    </source>
</reference>
<evidence type="ECO:0008006" key="4">
    <source>
        <dbReference type="Google" id="ProtNLM"/>
    </source>
</evidence>
<dbReference type="EMBL" id="JACTNZ010000009">
    <property type="protein sequence ID" value="KAG5533739.1"/>
    <property type="molecule type" value="Genomic_DNA"/>
</dbReference>
<accession>A0AAV6J2D4</accession>